<keyword evidence="1" id="KW-0812">Transmembrane</keyword>
<dbReference type="EMBL" id="CP001107">
    <property type="protein sequence ID" value="ACR76770.1"/>
    <property type="molecule type" value="Genomic_DNA"/>
</dbReference>
<proteinExistence type="predicted"/>
<dbReference type="PaxDb" id="515619-EUBREC_3042"/>
<dbReference type="Proteomes" id="UP000001477">
    <property type="component" value="Chromosome"/>
</dbReference>
<protein>
    <submittedName>
        <fullName evidence="2">Uncharacterized protein</fullName>
    </submittedName>
</protein>
<feature type="transmembrane region" description="Helical" evidence="1">
    <location>
        <begin position="15"/>
        <end position="40"/>
    </location>
</feature>
<gene>
    <name evidence="2" type="ordered locus">EUBREC_3042</name>
</gene>
<reference evidence="2 3" key="1">
    <citation type="journal article" date="2009" name="Proc. Natl. Acad. Sci. U.S.A.">
        <title>Characterizing a model human gut microbiota composed of members of its two dominant bacterial phyla.</title>
        <authorList>
            <person name="Mahowald M.A."/>
            <person name="Rey F.E."/>
            <person name="Seedorf H."/>
            <person name="Turnbaugh P.J."/>
            <person name="Fulton R.S."/>
            <person name="Wollam A."/>
            <person name="Shah N."/>
            <person name="Wang C."/>
            <person name="Magrini V."/>
            <person name="Wilson R.K."/>
            <person name="Cantarel B.L."/>
            <person name="Coutinho P.M."/>
            <person name="Henrissat B."/>
            <person name="Crock L.W."/>
            <person name="Russell A."/>
            <person name="Verberkmoes N.C."/>
            <person name="Hettich R.L."/>
            <person name="Gordon J.I."/>
        </authorList>
    </citation>
    <scope>NUCLEOTIDE SEQUENCE [LARGE SCALE GENOMIC DNA]</scope>
    <source>
        <strain evidence="3">ATCC 33656 / DSM 3377 / JCM 17463 / KCTC 5835 / LMG 30912 / VPI 0990</strain>
    </source>
</reference>
<name>C4Z8E3_AGARV</name>
<dbReference type="KEGG" id="ere:EUBREC_3042"/>
<keyword evidence="1" id="KW-1133">Transmembrane helix</keyword>
<evidence type="ECO:0000256" key="1">
    <source>
        <dbReference type="SAM" id="Phobius"/>
    </source>
</evidence>
<evidence type="ECO:0000313" key="2">
    <source>
        <dbReference type="EMBL" id="ACR76770.1"/>
    </source>
</evidence>
<dbReference type="HOGENOM" id="CLU_3199970_0_0_9"/>
<dbReference type="STRING" id="515619.EUBREC_3042"/>
<organism evidence="2 3">
    <name type="scientific">Agathobacter rectalis (strain ATCC 33656 / DSM 3377 / JCM 17463 / KCTC 5835 / VPI 0990)</name>
    <name type="common">Eubacterium rectale</name>
    <dbReference type="NCBI Taxonomy" id="515619"/>
    <lineage>
        <taxon>Bacteria</taxon>
        <taxon>Bacillati</taxon>
        <taxon>Bacillota</taxon>
        <taxon>Clostridia</taxon>
        <taxon>Lachnospirales</taxon>
        <taxon>Lachnospiraceae</taxon>
        <taxon>Agathobacter</taxon>
    </lineage>
</organism>
<keyword evidence="1" id="KW-0472">Membrane</keyword>
<accession>C4Z8E3</accession>
<sequence>MTDFTYEKDVLIWKVFQVIGVLVEIAVVVFWGIPFVLSIYTNLFV</sequence>
<evidence type="ECO:0000313" key="3">
    <source>
        <dbReference type="Proteomes" id="UP000001477"/>
    </source>
</evidence>
<dbReference type="AlphaFoldDB" id="C4Z8E3"/>